<feature type="domain" description="2EXR" evidence="1">
    <location>
        <begin position="28"/>
        <end position="133"/>
    </location>
</feature>
<evidence type="ECO:0000259" key="1">
    <source>
        <dbReference type="Pfam" id="PF20150"/>
    </source>
</evidence>
<dbReference type="PANTHER" id="PTHR35910">
    <property type="entry name" value="2EXR DOMAIN-CONTAINING PROTEIN"/>
    <property type="match status" value="1"/>
</dbReference>
<dbReference type="EMBL" id="PXOA01000276">
    <property type="protein sequence ID" value="RFU77554.1"/>
    <property type="molecule type" value="Genomic_DNA"/>
</dbReference>
<protein>
    <recommendedName>
        <fullName evidence="1">2EXR domain-containing protein</fullName>
    </recommendedName>
</protein>
<evidence type="ECO:0000313" key="2">
    <source>
        <dbReference type="EMBL" id="RFU77554.1"/>
    </source>
</evidence>
<comment type="caution">
    <text evidence="2">The sequence shown here is derived from an EMBL/GenBank/DDBJ whole genome shotgun (WGS) entry which is preliminary data.</text>
</comment>
<dbReference type="STRING" id="490622.A0A395NNQ2"/>
<dbReference type="Pfam" id="PF20150">
    <property type="entry name" value="2EXR"/>
    <property type="match status" value="1"/>
</dbReference>
<dbReference type="Proteomes" id="UP000266272">
    <property type="component" value="Unassembled WGS sequence"/>
</dbReference>
<dbReference type="AlphaFoldDB" id="A0A395NNQ2"/>
<dbReference type="InterPro" id="IPR045518">
    <property type="entry name" value="2EXR"/>
</dbReference>
<dbReference type="OrthoDB" id="3546385at2759"/>
<evidence type="ECO:0000313" key="3">
    <source>
        <dbReference type="Proteomes" id="UP000266272"/>
    </source>
</evidence>
<gene>
    <name evidence="2" type="ORF">TARUN_4680</name>
</gene>
<accession>A0A395NNQ2</accession>
<name>A0A395NNQ2_TRIAR</name>
<proteinExistence type="predicted"/>
<reference evidence="2 3" key="1">
    <citation type="journal article" date="2018" name="PLoS Pathog.">
        <title>Evolution of structural diversity of trichothecenes, a family of toxins produced by plant pathogenic and entomopathogenic fungi.</title>
        <authorList>
            <person name="Proctor R.H."/>
            <person name="McCormick S.P."/>
            <person name="Kim H.S."/>
            <person name="Cardoza R.E."/>
            <person name="Stanley A.M."/>
            <person name="Lindo L."/>
            <person name="Kelly A."/>
            <person name="Brown D.W."/>
            <person name="Lee T."/>
            <person name="Vaughan M.M."/>
            <person name="Alexander N.J."/>
            <person name="Busman M."/>
            <person name="Gutierrez S."/>
        </authorList>
    </citation>
    <scope>NUCLEOTIDE SEQUENCE [LARGE SCALE GENOMIC DNA]</scope>
    <source>
        <strain evidence="2 3">IBT 40837</strain>
    </source>
</reference>
<organism evidence="2 3">
    <name type="scientific">Trichoderma arundinaceum</name>
    <dbReference type="NCBI Taxonomy" id="490622"/>
    <lineage>
        <taxon>Eukaryota</taxon>
        <taxon>Fungi</taxon>
        <taxon>Dikarya</taxon>
        <taxon>Ascomycota</taxon>
        <taxon>Pezizomycotina</taxon>
        <taxon>Sordariomycetes</taxon>
        <taxon>Hypocreomycetidae</taxon>
        <taxon>Hypocreales</taxon>
        <taxon>Hypocreaceae</taxon>
        <taxon>Trichoderma</taxon>
    </lineage>
</organism>
<keyword evidence="3" id="KW-1185">Reference proteome</keyword>
<sequence>MYPRTARDPNITHLTLAPFPTSTGPSTFPRFSRLPTEIRLKIWRACLPELDGIALHTYKVGCWTPRPRPSDRASGEQPQAAPVVPIAPVAPVATNHVKFDFCHDRLDDIELDLPLVFVSREARAATLAWAAEKGIEKRFCEERQCHIFVEPFDAVNDSLFIGVGQWDDFFAEPYQRLAQPDLLGQTVVNGADLTRMALAHTTIWGHGRTLLELLHWFPALEVIFIVMDVQIGLGMAEGLHKANRGRTVSRLRHQRWKVGQARGRSLVWDSKDGKFNWEDGVDICSRATCRQMEDLTKGVESVLADRKDVGLEIVPVFAVKGT</sequence>
<dbReference type="PANTHER" id="PTHR35910:SF6">
    <property type="entry name" value="2EXR DOMAIN-CONTAINING PROTEIN"/>
    <property type="match status" value="1"/>
</dbReference>